<feature type="non-terminal residue" evidence="9">
    <location>
        <position position="1"/>
    </location>
</feature>
<dbReference type="Pfam" id="PF00068">
    <property type="entry name" value="Phospholip_A2_1"/>
    <property type="match status" value="1"/>
</dbReference>
<evidence type="ECO:0000313" key="9">
    <source>
        <dbReference type="EMBL" id="NWH60137.1"/>
    </source>
</evidence>
<feature type="chain" id="PRO_5029678779" evidence="7">
    <location>
        <begin position="19"/>
        <end position="285"/>
    </location>
</feature>
<evidence type="ECO:0000256" key="5">
    <source>
        <dbReference type="PIRSR" id="PIRSR601211-3"/>
    </source>
</evidence>
<comment type="similarity">
    <text evidence="6">Belongs to the phospholipase A2 family.</text>
</comment>
<dbReference type="Gene3D" id="1.20.90.10">
    <property type="entry name" value="Phospholipase A2 domain"/>
    <property type="match status" value="1"/>
</dbReference>
<dbReference type="GO" id="GO:0016042">
    <property type="term" value="P:lipid catabolic process"/>
    <property type="evidence" value="ECO:0007669"/>
    <property type="project" value="InterPro"/>
</dbReference>
<evidence type="ECO:0000259" key="8">
    <source>
        <dbReference type="SMART" id="SM00085"/>
    </source>
</evidence>
<feature type="disulfide bond" evidence="5">
    <location>
        <begin position="125"/>
        <end position="167"/>
    </location>
</feature>
<dbReference type="PANTHER" id="PTHR11716:SF1">
    <property type="entry name" value="OTOCONIN-90"/>
    <property type="match status" value="1"/>
</dbReference>
<comment type="subcellular location">
    <subcellularLocation>
        <location evidence="1">Secreted</location>
    </subcellularLocation>
</comment>
<evidence type="ECO:0000256" key="2">
    <source>
        <dbReference type="ARBA" id="ARBA00022525"/>
    </source>
</evidence>
<organism evidence="9 10">
    <name type="scientific">Geococcyx californianus</name>
    <name type="common">Greater roadrunner</name>
    <name type="synonym">Saurothera californiana</name>
    <dbReference type="NCBI Taxonomy" id="8947"/>
    <lineage>
        <taxon>Eukaryota</taxon>
        <taxon>Metazoa</taxon>
        <taxon>Chordata</taxon>
        <taxon>Craniata</taxon>
        <taxon>Vertebrata</taxon>
        <taxon>Euteleostomi</taxon>
        <taxon>Archelosauria</taxon>
        <taxon>Archosauria</taxon>
        <taxon>Dinosauria</taxon>
        <taxon>Saurischia</taxon>
        <taxon>Theropoda</taxon>
        <taxon>Coelurosauria</taxon>
        <taxon>Aves</taxon>
        <taxon>Neognathae</taxon>
        <taxon>Neoaves</taxon>
        <taxon>Otidimorphae</taxon>
        <taxon>Cuculiformes</taxon>
        <taxon>Neomorphidae</taxon>
        <taxon>Geococcyx</taxon>
    </lineage>
</organism>
<feature type="active site" evidence="4">
    <location>
        <position position="168"/>
    </location>
</feature>
<dbReference type="AlphaFoldDB" id="A0A7K4J588"/>
<evidence type="ECO:0000313" key="10">
    <source>
        <dbReference type="Proteomes" id="UP000531151"/>
    </source>
</evidence>
<dbReference type="InterPro" id="IPR001211">
    <property type="entry name" value="PLA2"/>
</dbReference>
<evidence type="ECO:0000256" key="7">
    <source>
        <dbReference type="SAM" id="SignalP"/>
    </source>
</evidence>
<dbReference type="GO" id="GO:0006644">
    <property type="term" value="P:phospholipid metabolic process"/>
    <property type="evidence" value="ECO:0007669"/>
    <property type="project" value="InterPro"/>
</dbReference>
<keyword evidence="2" id="KW-0964">Secreted</keyword>
<dbReference type="Proteomes" id="UP000531151">
    <property type="component" value="Unassembled WGS sequence"/>
</dbReference>
<name>A0A7K4J588_GEOCA</name>
<dbReference type="InterPro" id="IPR033113">
    <property type="entry name" value="PLA2_histidine"/>
</dbReference>
<proteinExistence type="inferred from homology"/>
<keyword evidence="3 5" id="KW-1015">Disulfide bond</keyword>
<dbReference type="GO" id="GO:0005509">
    <property type="term" value="F:calcium ion binding"/>
    <property type="evidence" value="ECO:0007669"/>
    <property type="project" value="InterPro"/>
</dbReference>
<evidence type="ECO:0000256" key="3">
    <source>
        <dbReference type="ARBA" id="ARBA00023157"/>
    </source>
</evidence>
<feature type="non-terminal residue" evidence="9">
    <location>
        <position position="285"/>
    </location>
</feature>
<sequence length="285" mass="31934">FLYLFILKFILFSNFLGGQELESPAFLPELLNTPERILNNATVFNGIFQNVESVALFFDCLGSHFTWLQSIFTNFPALLNFVNKMKCVTGFCPRDFEDYGCSCRFEMEGLPVDEADDCCYQHRKCYEEAVEMECTWDPSKISTDVSCSTENLTCESGDPCEQFLCNCDKDAIECFVNARINSSLNGLDVSFCPSLVTETTSKREMKTLHTEEFLHHGTDEAWAATASMEEGLQLTDGFMEAVVPVEEITTSPASFAGDINSMQVKIVPTEKILTGTSVRTKEKGK</sequence>
<dbReference type="InterPro" id="IPR036444">
    <property type="entry name" value="PLipase_A2_dom_sf"/>
</dbReference>
<evidence type="ECO:0000256" key="6">
    <source>
        <dbReference type="RuleBase" id="RU003654"/>
    </source>
</evidence>
<feature type="disulfide bond" evidence="5">
    <location>
        <begin position="134"/>
        <end position="160"/>
    </location>
</feature>
<evidence type="ECO:0000256" key="1">
    <source>
        <dbReference type="ARBA" id="ARBA00004613"/>
    </source>
</evidence>
<protein>
    <submittedName>
        <fullName evidence="9">OC90 protein</fullName>
    </submittedName>
</protein>
<dbReference type="EMBL" id="VWPV01012441">
    <property type="protein sequence ID" value="NWH60137.1"/>
    <property type="molecule type" value="Genomic_DNA"/>
</dbReference>
<accession>A0A7K4J588</accession>
<feature type="domain" description="Phospholipase A2-like central" evidence="8">
    <location>
        <begin position="77"/>
        <end position="193"/>
    </location>
</feature>
<feature type="disulfide bond" evidence="5">
    <location>
        <begin position="154"/>
        <end position="165"/>
    </location>
</feature>
<gene>
    <name evidence="9" type="primary">Oc90</name>
    <name evidence="9" type="ORF">GEOCAL_R04698</name>
</gene>
<dbReference type="InterPro" id="IPR016090">
    <property type="entry name" value="PLA2-like_dom"/>
</dbReference>
<keyword evidence="10" id="KW-1185">Reference proteome</keyword>
<dbReference type="InterPro" id="IPR041798">
    <property type="entry name" value="Otoconin-90"/>
</dbReference>
<dbReference type="SMART" id="SM00085">
    <property type="entry name" value="PA2c"/>
    <property type="match status" value="1"/>
</dbReference>
<dbReference type="GO" id="GO:0050482">
    <property type="term" value="P:arachidonate secretion"/>
    <property type="evidence" value="ECO:0007669"/>
    <property type="project" value="InterPro"/>
</dbReference>
<dbReference type="PRINTS" id="PR00389">
    <property type="entry name" value="PHPHLIPASEA2"/>
</dbReference>
<dbReference type="GO" id="GO:0005543">
    <property type="term" value="F:phospholipid binding"/>
    <property type="evidence" value="ECO:0007669"/>
    <property type="project" value="TreeGrafter"/>
</dbReference>
<dbReference type="PROSITE" id="PS00119">
    <property type="entry name" value="PA2_ASP"/>
    <property type="match status" value="1"/>
</dbReference>
<dbReference type="OrthoDB" id="8856917at2759"/>
<dbReference type="GO" id="GO:0005576">
    <property type="term" value="C:extracellular region"/>
    <property type="evidence" value="ECO:0007669"/>
    <property type="project" value="UniProtKB-SubCell"/>
</dbReference>
<dbReference type="InterPro" id="IPR033112">
    <property type="entry name" value="PLA2_Asp_AS"/>
</dbReference>
<dbReference type="GO" id="GO:0047498">
    <property type="term" value="F:calcium-dependent phospholipase A2 activity"/>
    <property type="evidence" value="ECO:0007669"/>
    <property type="project" value="TreeGrafter"/>
</dbReference>
<feature type="signal peptide" evidence="7">
    <location>
        <begin position="1"/>
        <end position="18"/>
    </location>
</feature>
<dbReference type="PANTHER" id="PTHR11716">
    <property type="entry name" value="PHOSPHOLIPASE A2 FAMILY MEMBER"/>
    <property type="match status" value="1"/>
</dbReference>
<dbReference type="FunFam" id="1.20.90.10:FF:000006">
    <property type="entry name" value="Otoconin-90"/>
    <property type="match status" value="1"/>
</dbReference>
<dbReference type="PROSITE" id="PS00118">
    <property type="entry name" value="PA2_HIS"/>
    <property type="match status" value="1"/>
</dbReference>
<feature type="disulfide bond" evidence="5">
    <location>
        <begin position="103"/>
        <end position="119"/>
    </location>
</feature>
<dbReference type="SUPFAM" id="SSF48619">
    <property type="entry name" value="Phospholipase A2, PLA2"/>
    <property type="match status" value="1"/>
</dbReference>
<reference evidence="9 10" key="1">
    <citation type="submission" date="2019-09" db="EMBL/GenBank/DDBJ databases">
        <title>Bird 10,000 Genomes (B10K) Project - Family phase.</title>
        <authorList>
            <person name="Zhang G."/>
        </authorList>
    </citation>
    <scope>NUCLEOTIDE SEQUENCE [LARGE SCALE GENOMIC DNA]</scope>
    <source>
        <strain evidence="9">B10K-CU-031-07</strain>
        <tissue evidence="9">Muscle</tissue>
    </source>
</reference>
<feature type="disulfide bond" evidence="5">
    <location>
        <begin position="118"/>
        <end position="174"/>
    </location>
</feature>
<feature type="active site" evidence="4">
    <location>
        <position position="122"/>
    </location>
</feature>
<evidence type="ECO:0000256" key="4">
    <source>
        <dbReference type="PIRSR" id="PIRSR601211-1"/>
    </source>
</evidence>
<dbReference type="CDD" id="cd04707">
    <property type="entry name" value="otoconin_90"/>
    <property type="match status" value="1"/>
</dbReference>
<keyword evidence="7" id="KW-0732">Signal</keyword>
<comment type="caution">
    <text evidence="9">The sequence shown here is derived from an EMBL/GenBank/DDBJ whole genome shotgun (WGS) entry which is preliminary data.</text>
</comment>